<feature type="compositionally biased region" description="Basic and acidic residues" evidence="1">
    <location>
        <begin position="225"/>
        <end position="246"/>
    </location>
</feature>
<keyword evidence="3" id="KW-1185">Reference proteome</keyword>
<accession>A0A165MWD2</accession>
<feature type="region of interest" description="Disordered" evidence="1">
    <location>
        <begin position="216"/>
        <end position="253"/>
    </location>
</feature>
<evidence type="ECO:0000256" key="1">
    <source>
        <dbReference type="SAM" id="MobiDB-lite"/>
    </source>
</evidence>
<name>A0A165MWD2_9AGAM</name>
<organism evidence="2 3">
    <name type="scientific">Neolentinus lepideus HHB14362 ss-1</name>
    <dbReference type="NCBI Taxonomy" id="1314782"/>
    <lineage>
        <taxon>Eukaryota</taxon>
        <taxon>Fungi</taxon>
        <taxon>Dikarya</taxon>
        <taxon>Basidiomycota</taxon>
        <taxon>Agaricomycotina</taxon>
        <taxon>Agaricomycetes</taxon>
        <taxon>Gloeophyllales</taxon>
        <taxon>Gloeophyllaceae</taxon>
        <taxon>Neolentinus</taxon>
    </lineage>
</organism>
<sequence length="253" mass="27498">MALKMLYPAVHEDQRYSVGDMDRLVGERIKNPEQAADTPYGVASVFEAASFFLAGTPTTTIMEAKAETPEGKVKVEEYTSLVDIITKAVSQSLAPTLAAMAQGSTMAAQPYKDVKTVGAPRDIFQLDVNERIESLEKKLFALRKHPTFDGIQVPPHPDKGKAPALPINATPSAPAVPGKTTVPAPGPSTPSKRHDLPPHMPNAPIHLYTQACDINRPRQPAPKTVRFDMSQEKVAEAEQARSKEPAYHAQKKT</sequence>
<dbReference type="AlphaFoldDB" id="A0A165MWD2"/>
<feature type="region of interest" description="Disordered" evidence="1">
    <location>
        <begin position="148"/>
        <end position="197"/>
    </location>
</feature>
<proteinExistence type="predicted"/>
<dbReference type="EMBL" id="KV425659">
    <property type="protein sequence ID" value="KZT18866.1"/>
    <property type="molecule type" value="Genomic_DNA"/>
</dbReference>
<protein>
    <submittedName>
        <fullName evidence="2">Uncharacterized protein</fullName>
    </submittedName>
</protein>
<evidence type="ECO:0000313" key="2">
    <source>
        <dbReference type="EMBL" id="KZT18866.1"/>
    </source>
</evidence>
<dbReference type="STRING" id="1314782.A0A165MWD2"/>
<evidence type="ECO:0000313" key="3">
    <source>
        <dbReference type="Proteomes" id="UP000076761"/>
    </source>
</evidence>
<dbReference type="Proteomes" id="UP000076761">
    <property type="component" value="Unassembled WGS sequence"/>
</dbReference>
<reference evidence="2 3" key="1">
    <citation type="journal article" date="2016" name="Mol. Biol. Evol.">
        <title>Comparative Genomics of Early-Diverging Mushroom-Forming Fungi Provides Insights into the Origins of Lignocellulose Decay Capabilities.</title>
        <authorList>
            <person name="Nagy L.G."/>
            <person name="Riley R."/>
            <person name="Tritt A."/>
            <person name="Adam C."/>
            <person name="Daum C."/>
            <person name="Floudas D."/>
            <person name="Sun H."/>
            <person name="Yadav J.S."/>
            <person name="Pangilinan J."/>
            <person name="Larsson K.H."/>
            <person name="Matsuura K."/>
            <person name="Barry K."/>
            <person name="Labutti K."/>
            <person name="Kuo R."/>
            <person name="Ohm R.A."/>
            <person name="Bhattacharya S.S."/>
            <person name="Shirouzu T."/>
            <person name="Yoshinaga Y."/>
            <person name="Martin F.M."/>
            <person name="Grigoriev I.V."/>
            <person name="Hibbett D.S."/>
        </authorList>
    </citation>
    <scope>NUCLEOTIDE SEQUENCE [LARGE SCALE GENOMIC DNA]</scope>
    <source>
        <strain evidence="2 3">HHB14362 ss-1</strain>
    </source>
</reference>
<dbReference type="InParanoid" id="A0A165MWD2"/>
<gene>
    <name evidence="2" type="ORF">NEOLEDRAFT_1183929</name>
</gene>